<protein>
    <submittedName>
        <fullName evidence="1">Uncharacterized protein</fullName>
    </submittedName>
</protein>
<comment type="caution">
    <text evidence="1">The sequence shown here is derived from an EMBL/GenBank/DDBJ whole genome shotgun (WGS) entry which is preliminary data.</text>
</comment>
<sequence>MPEPDLSEQEYLRQIELLAIDVVDQARGEGWLSYQPDPDQATPLQRAVNELARQVRHHHFDGDGCLDDDRAVLHLGGAALIAPGRTPQEHDLYQTRCAELGVETRAEG</sequence>
<keyword evidence="2" id="KW-1185">Reference proteome</keyword>
<gene>
    <name evidence="1" type="ORF">GCM10010170_038570</name>
</gene>
<reference evidence="2" key="1">
    <citation type="journal article" date="2019" name="Int. J. Syst. Evol. Microbiol.">
        <title>The Global Catalogue of Microorganisms (GCM) 10K type strain sequencing project: providing services to taxonomists for standard genome sequencing and annotation.</title>
        <authorList>
            <consortium name="The Broad Institute Genomics Platform"/>
            <consortium name="The Broad Institute Genome Sequencing Center for Infectious Disease"/>
            <person name="Wu L."/>
            <person name="Ma J."/>
        </authorList>
    </citation>
    <scope>NUCLEOTIDE SEQUENCE [LARGE SCALE GENOMIC DNA]</scope>
    <source>
        <strain evidence="2">JCM 3272</strain>
    </source>
</reference>
<proteinExistence type="predicted"/>
<dbReference type="EMBL" id="BAAARV010000027">
    <property type="protein sequence ID" value="GAA2349410.1"/>
    <property type="molecule type" value="Genomic_DNA"/>
</dbReference>
<dbReference type="RefSeq" id="WP_344613802.1">
    <property type="nucleotide sequence ID" value="NZ_BAAARV010000027.1"/>
</dbReference>
<name>A0ABP5TEG7_9ACTN</name>
<accession>A0ABP5TEG7</accession>
<evidence type="ECO:0000313" key="1">
    <source>
        <dbReference type="EMBL" id="GAA2349410.1"/>
    </source>
</evidence>
<evidence type="ECO:0000313" key="2">
    <source>
        <dbReference type="Proteomes" id="UP001501444"/>
    </source>
</evidence>
<organism evidence="1 2">
    <name type="scientific">Dactylosporangium salmoneum</name>
    <dbReference type="NCBI Taxonomy" id="53361"/>
    <lineage>
        <taxon>Bacteria</taxon>
        <taxon>Bacillati</taxon>
        <taxon>Actinomycetota</taxon>
        <taxon>Actinomycetes</taxon>
        <taxon>Micromonosporales</taxon>
        <taxon>Micromonosporaceae</taxon>
        <taxon>Dactylosporangium</taxon>
    </lineage>
</organism>
<dbReference type="Proteomes" id="UP001501444">
    <property type="component" value="Unassembled WGS sequence"/>
</dbReference>